<reference evidence="3" key="1">
    <citation type="journal article" date="2010" name="Nature">
        <title>The Amphimedon queenslandica genome and the evolution of animal complexity.</title>
        <authorList>
            <person name="Srivastava M."/>
            <person name="Simakov O."/>
            <person name="Chapman J."/>
            <person name="Fahey B."/>
            <person name="Gauthier M.E."/>
            <person name="Mitros T."/>
            <person name="Richards G.S."/>
            <person name="Conaco C."/>
            <person name="Dacre M."/>
            <person name="Hellsten U."/>
            <person name="Larroux C."/>
            <person name="Putnam N.H."/>
            <person name="Stanke M."/>
            <person name="Adamska M."/>
            <person name="Darling A."/>
            <person name="Degnan S.M."/>
            <person name="Oakley T.H."/>
            <person name="Plachetzki D.C."/>
            <person name="Zhai Y."/>
            <person name="Adamski M."/>
            <person name="Calcino A."/>
            <person name="Cummins S.F."/>
            <person name="Goodstein D.M."/>
            <person name="Harris C."/>
            <person name="Jackson D.J."/>
            <person name="Leys S.P."/>
            <person name="Shu S."/>
            <person name="Woodcroft B.J."/>
            <person name="Vervoort M."/>
            <person name="Kosik K.S."/>
            <person name="Manning G."/>
            <person name="Degnan B.M."/>
            <person name="Rokhsar D.S."/>
        </authorList>
    </citation>
    <scope>NUCLEOTIDE SEQUENCE [LARGE SCALE GENOMIC DNA]</scope>
</reference>
<dbReference type="InterPro" id="IPR042774">
    <property type="entry name" value="UBXN6_PUB"/>
</dbReference>
<dbReference type="CDD" id="cd10460">
    <property type="entry name" value="PUB_UBXD1"/>
    <property type="match status" value="1"/>
</dbReference>
<dbReference type="InterPro" id="IPR029071">
    <property type="entry name" value="Ubiquitin-like_domsf"/>
</dbReference>
<dbReference type="Pfam" id="PF09409">
    <property type="entry name" value="PUB"/>
    <property type="match status" value="1"/>
</dbReference>
<dbReference type="InterPro" id="IPR036339">
    <property type="entry name" value="PUB-like_dom_sf"/>
</dbReference>
<sequence length="342" mass="39446">MLQCPKNLRLLQYANETSSSHSPIVTTEIIINFCCAICKKKIPENQIHCHIQLCLQEEYIKEPLSSSVHMIHTLCRNEEQKKLCIDTISRYLDNIINNPTEVKFRKIRVHNKNFQEKVLCVIGSDLFLKAIGFQLKVLPFEDGETSFFVLSEDVATKTEELTAFKQLLVSASPLKSELDRNSQLFIATSKLNQFDLPDSFYNMSIEEIKKEQKLKSAALEKESMLRTKAMRERDEIKSAMRYYKFVVIRIRFPEGVILQGIFWPFDKFSEVRQFVLHHLIDPTRLYSLTFLQKIVSDDAASLAQLGMAPAAVLNLSWTDKISCGDKYDLILKPDIVQTIKEL</sequence>
<dbReference type="InterPro" id="IPR018997">
    <property type="entry name" value="PUB_domain"/>
</dbReference>
<accession>A0AAN0K5F0</accession>
<dbReference type="EnsemblMetazoa" id="XM_020008960.1">
    <property type="protein sequence ID" value="XP_019864519.1"/>
    <property type="gene ID" value="LOC100641666"/>
</dbReference>
<evidence type="ECO:0000313" key="3">
    <source>
        <dbReference type="Proteomes" id="UP000007879"/>
    </source>
</evidence>
<feature type="domain" description="PUB" evidence="1">
    <location>
        <begin position="79"/>
        <end position="161"/>
    </location>
</feature>
<reference evidence="2" key="2">
    <citation type="submission" date="2024-06" db="UniProtKB">
        <authorList>
            <consortium name="EnsemblMetazoa"/>
        </authorList>
    </citation>
    <scope>IDENTIFICATION</scope>
</reference>
<keyword evidence="3" id="KW-1185">Reference proteome</keyword>
<dbReference type="AlphaFoldDB" id="A0AAN0K5F0"/>
<dbReference type="CDD" id="cd16119">
    <property type="entry name" value="UBX_UBXN6"/>
    <property type="match status" value="1"/>
</dbReference>
<evidence type="ECO:0000259" key="1">
    <source>
        <dbReference type="Pfam" id="PF09409"/>
    </source>
</evidence>
<dbReference type="SMART" id="SM00580">
    <property type="entry name" value="PUG"/>
    <property type="match status" value="1"/>
</dbReference>
<organism evidence="2 3">
    <name type="scientific">Amphimedon queenslandica</name>
    <name type="common">Sponge</name>
    <dbReference type="NCBI Taxonomy" id="400682"/>
    <lineage>
        <taxon>Eukaryota</taxon>
        <taxon>Metazoa</taxon>
        <taxon>Porifera</taxon>
        <taxon>Demospongiae</taxon>
        <taxon>Heteroscleromorpha</taxon>
        <taxon>Haplosclerida</taxon>
        <taxon>Niphatidae</taxon>
        <taxon>Amphimedon</taxon>
    </lineage>
</organism>
<dbReference type="GO" id="GO:0005737">
    <property type="term" value="C:cytoplasm"/>
    <property type="evidence" value="ECO:0007669"/>
    <property type="project" value="TreeGrafter"/>
</dbReference>
<dbReference type="Proteomes" id="UP000007879">
    <property type="component" value="Unassembled WGS sequence"/>
</dbReference>
<proteinExistence type="predicted"/>
<gene>
    <name evidence="2" type="primary">100641666</name>
</gene>
<protein>
    <recommendedName>
        <fullName evidence="1">PUB domain-containing protein</fullName>
    </recommendedName>
</protein>
<dbReference type="PANTHER" id="PTHR23153">
    <property type="entry name" value="UBX-RELATED"/>
    <property type="match status" value="1"/>
</dbReference>
<dbReference type="Gene3D" id="1.20.58.2190">
    <property type="match status" value="1"/>
</dbReference>
<dbReference type="SUPFAM" id="SSF143503">
    <property type="entry name" value="PUG domain-like"/>
    <property type="match status" value="1"/>
</dbReference>
<name>A0AAN0K5F0_AMPQE</name>
<dbReference type="PANTHER" id="PTHR23153:SF38">
    <property type="entry name" value="UBX DOMAIN-CONTAINING PROTEIN 6"/>
    <property type="match status" value="1"/>
</dbReference>
<dbReference type="SUPFAM" id="SSF54236">
    <property type="entry name" value="Ubiquitin-like"/>
    <property type="match status" value="1"/>
</dbReference>
<dbReference type="Gene3D" id="3.10.20.90">
    <property type="entry name" value="Phosphatidylinositol 3-kinase Catalytic Subunit, Chain A, domain 1"/>
    <property type="match status" value="1"/>
</dbReference>
<evidence type="ECO:0000313" key="2">
    <source>
        <dbReference type="EnsemblMetazoa" id="XP_019864519.1"/>
    </source>
</evidence>